<dbReference type="STRING" id="623280.SAMN05660226_02472"/>
<proteinExistence type="predicted"/>
<dbReference type="AlphaFoldDB" id="A0A1T5CYB2"/>
<name>A0A1T5CYB2_9SPHI</name>
<organism evidence="2 3">
    <name type="scientific">Parapedobacter luteus</name>
    <dbReference type="NCBI Taxonomy" id="623280"/>
    <lineage>
        <taxon>Bacteria</taxon>
        <taxon>Pseudomonadati</taxon>
        <taxon>Bacteroidota</taxon>
        <taxon>Sphingobacteriia</taxon>
        <taxon>Sphingobacteriales</taxon>
        <taxon>Sphingobacteriaceae</taxon>
        <taxon>Parapedobacter</taxon>
    </lineage>
</organism>
<dbReference type="RefSeq" id="WP_079717148.1">
    <property type="nucleotide sequence ID" value="NZ_FUYS01000005.1"/>
</dbReference>
<evidence type="ECO:0000313" key="2">
    <source>
        <dbReference type="EMBL" id="SKB64454.1"/>
    </source>
</evidence>
<feature type="compositionally biased region" description="Pro residues" evidence="1">
    <location>
        <begin position="114"/>
        <end position="123"/>
    </location>
</feature>
<feature type="region of interest" description="Disordered" evidence="1">
    <location>
        <begin position="26"/>
        <end position="60"/>
    </location>
</feature>
<gene>
    <name evidence="2" type="ORF">SAMN05660226_02472</name>
</gene>
<protein>
    <submittedName>
        <fullName evidence="2">Uncharacterized protein</fullName>
    </submittedName>
</protein>
<feature type="region of interest" description="Disordered" evidence="1">
    <location>
        <begin position="90"/>
        <end position="123"/>
    </location>
</feature>
<evidence type="ECO:0000313" key="3">
    <source>
        <dbReference type="Proteomes" id="UP000190541"/>
    </source>
</evidence>
<sequence length="123" mass="13384">MKAFIIVLGVIGIFTVAYGQSDNKQQRADGFAGKNSPADSAAAAPKQHRLQSFPTDPMPNAYRGDRCVEIPNGYRGDNCVSMPNLYHGPLVTPAQPDSIRDKPLTILPKRKKPTLPPIEPSEN</sequence>
<dbReference type="Proteomes" id="UP000190541">
    <property type="component" value="Unassembled WGS sequence"/>
</dbReference>
<dbReference type="OrthoDB" id="798752at2"/>
<accession>A0A1T5CYB2</accession>
<keyword evidence="3" id="KW-1185">Reference proteome</keyword>
<evidence type="ECO:0000256" key="1">
    <source>
        <dbReference type="SAM" id="MobiDB-lite"/>
    </source>
</evidence>
<reference evidence="2 3" key="1">
    <citation type="submission" date="2017-02" db="EMBL/GenBank/DDBJ databases">
        <authorList>
            <person name="Peterson S.W."/>
        </authorList>
    </citation>
    <scope>NUCLEOTIDE SEQUENCE [LARGE SCALE GENOMIC DNA]</scope>
    <source>
        <strain evidence="2 3">DSM 22899</strain>
    </source>
</reference>
<dbReference type="EMBL" id="FUYS01000005">
    <property type="protein sequence ID" value="SKB64454.1"/>
    <property type="molecule type" value="Genomic_DNA"/>
</dbReference>